<gene>
    <name evidence="1" type="ORF">NM203_29475</name>
</gene>
<sequence length="65" mass="6924">MTLDRDAEADARSLAERESGCCSFFDFGFDTSDSVLTMSVVVPESHADVLDALARRVGALAGANR</sequence>
<evidence type="ECO:0008006" key="3">
    <source>
        <dbReference type="Google" id="ProtNLM"/>
    </source>
</evidence>
<dbReference type="RefSeq" id="WP_255064324.1">
    <property type="nucleotide sequence ID" value="NZ_JANDBD010000016.1"/>
</dbReference>
<keyword evidence="2" id="KW-1185">Reference proteome</keyword>
<proteinExistence type="predicted"/>
<name>A0ABT1MEX9_9MYCO</name>
<reference evidence="1 2" key="1">
    <citation type="submission" date="2022-06" db="EMBL/GenBank/DDBJ databases">
        <title>Mycolicibacterium sp. CAU 1645 isolated from seawater.</title>
        <authorList>
            <person name="Kim W."/>
        </authorList>
    </citation>
    <scope>NUCLEOTIDE SEQUENCE [LARGE SCALE GENOMIC DNA]</scope>
    <source>
        <strain evidence="1 2">CAU 1645</strain>
    </source>
</reference>
<accession>A0ABT1MEX9</accession>
<evidence type="ECO:0000313" key="1">
    <source>
        <dbReference type="EMBL" id="MCP9276327.1"/>
    </source>
</evidence>
<protein>
    <recommendedName>
        <fullName evidence="3">Transcriptional regulator</fullName>
    </recommendedName>
</protein>
<dbReference type="EMBL" id="JANDBD010000016">
    <property type="protein sequence ID" value="MCP9276327.1"/>
    <property type="molecule type" value="Genomic_DNA"/>
</dbReference>
<dbReference type="Proteomes" id="UP001651690">
    <property type="component" value="Unassembled WGS sequence"/>
</dbReference>
<evidence type="ECO:0000313" key="2">
    <source>
        <dbReference type="Proteomes" id="UP001651690"/>
    </source>
</evidence>
<comment type="caution">
    <text evidence="1">The sequence shown here is derived from an EMBL/GenBank/DDBJ whole genome shotgun (WGS) entry which is preliminary data.</text>
</comment>
<organism evidence="1 2">
    <name type="scientific">Mycolicibacterium arenosum</name>
    <dbReference type="NCBI Taxonomy" id="2952157"/>
    <lineage>
        <taxon>Bacteria</taxon>
        <taxon>Bacillati</taxon>
        <taxon>Actinomycetota</taxon>
        <taxon>Actinomycetes</taxon>
        <taxon>Mycobacteriales</taxon>
        <taxon>Mycobacteriaceae</taxon>
        <taxon>Mycolicibacterium</taxon>
    </lineage>
</organism>